<dbReference type="PATRIC" id="fig|43658.5.peg.3154"/>
<dbReference type="Proteomes" id="UP000033452">
    <property type="component" value="Unassembled WGS sequence"/>
</dbReference>
<name>A0A0F4QJY7_9GAMM</name>
<dbReference type="AlphaFoldDB" id="A0A0F4QJY7"/>
<reference evidence="1 2" key="1">
    <citation type="journal article" date="2015" name="BMC Genomics">
        <title>Genome mining reveals unlocked bioactive potential of marine Gram-negative bacteria.</title>
        <authorList>
            <person name="Machado H."/>
            <person name="Sonnenschein E.C."/>
            <person name="Melchiorsen J."/>
            <person name="Gram L."/>
        </authorList>
    </citation>
    <scope>NUCLEOTIDE SEQUENCE [LARGE SCALE GENOMIC DNA]</scope>
    <source>
        <strain evidence="1 2">S2471</strain>
    </source>
</reference>
<keyword evidence="2" id="KW-1185">Reference proteome</keyword>
<evidence type="ECO:0000313" key="1">
    <source>
        <dbReference type="EMBL" id="KJZ07585.1"/>
    </source>
</evidence>
<gene>
    <name evidence="1" type="ORF">TW77_14910</name>
</gene>
<dbReference type="OrthoDB" id="9812088at2"/>
<dbReference type="InterPro" id="IPR009752">
    <property type="entry name" value="Phage_Mu_GpJ"/>
</dbReference>
<evidence type="ECO:0000313" key="2">
    <source>
        <dbReference type="Proteomes" id="UP000033452"/>
    </source>
</evidence>
<proteinExistence type="predicted"/>
<organism evidence="1 2">
    <name type="scientific">Pseudoalteromonas rubra</name>
    <dbReference type="NCBI Taxonomy" id="43658"/>
    <lineage>
        <taxon>Bacteria</taxon>
        <taxon>Pseudomonadati</taxon>
        <taxon>Pseudomonadota</taxon>
        <taxon>Gammaproteobacteria</taxon>
        <taxon>Alteromonadales</taxon>
        <taxon>Pseudoalteromonadaceae</taxon>
        <taxon>Pseudoalteromonas</taxon>
    </lineage>
</organism>
<protein>
    <recommendedName>
        <fullName evidence="3">DUF1320 domain-containing protein</fullName>
    </recommendedName>
</protein>
<evidence type="ECO:0008006" key="3">
    <source>
        <dbReference type="Google" id="ProtNLM"/>
    </source>
</evidence>
<comment type="caution">
    <text evidence="1">The sequence shown here is derived from an EMBL/GenBank/DDBJ whole genome shotgun (WGS) entry which is preliminary data.</text>
</comment>
<dbReference type="RefSeq" id="WP_046005785.1">
    <property type="nucleotide sequence ID" value="NZ_JXYA01000034.1"/>
</dbReference>
<accession>A0A0F4QJY7</accession>
<dbReference type="EMBL" id="JXYA01000034">
    <property type="protein sequence ID" value="KJZ07585.1"/>
    <property type="molecule type" value="Genomic_DNA"/>
</dbReference>
<dbReference type="Pfam" id="PF07030">
    <property type="entry name" value="Phage_Mu_Gp36"/>
    <property type="match status" value="1"/>
</dbReference>
<sequence length="142" mass="15610">MTYATADDMKTRFNDQDLILLTERENSAPGEVDLTVLMQSLADASAEMNAYLAGRYQLPLSTVPQALTRICCDIARYFLSGDGAPEHIQQRYQDAIKFLQSVNQGKVSLGIDQTGNKAETNDTAHIESAGSVFAREKSKGYI</sequence>